<gene>
    <name evidence="2" type="ORF">Harvfovirus18_11</name>
</gene>
<dbReference type="InterPro" id="IPR006597">
    <property type="entry name" value="Sel1-like"/>
</dbReference>
<evidence type="ECO:0008006" key="3">
    <source>
        <dbReference type="Google" id="ProtNLM"/>
    </source>
</evidence>
<dbReference type="Gene3D" id="1.25.40.10">
    <property type="entry name" value="Tetratricopeptide repeat domain"/>
    <property type="match status" value="1"/>
</dbReference>
<dbReference type="PANTHER" id="PTHR11102:SF160">
    <property type="entry name" value="ERAD-ASSOCIATED E3 UBIQUITIN-PROTEIN LIGASE COMPONENT HRD3"/>
    <property type="match status" value="1"/>
</dbReference>
<dbReference type="Pfam" id="PF08238">
    <property type="entry name" value="Sel1"/>
    <property type="match status" value="4"/>
</dbReference>
<evidence type="ECO:0000256" key="1">
    <source>
        <dbReference type="PROSITE-ProRule" id="PRU00339"/>
    </source>
</evidence>
<accession>A0A3G5A5Q0</accession>
<organism evidence="2">
    <name type="scientific">Harvfovirus sp</name>
    <dbReference type="NCBI Taxonomy" id="2487768"/>
    <lineage>
        <taxon>Viruses</taxon>
        <taxon>Varidnaviria</taxon>
        <taxon>Bamfordvirae</taxon>
        <taxon>Nucleocytoviricota</taxon>
        <taxon>Megaviricetes</taxon>
        <taxon>Imitervirales</taxon>
        <taxon>Mimiviridae</taxon>
        <taxon>Klosneuvirinae</taxon>
    </lineage>
</organism>
<name>A0A3G5A5Q0_9VIRU</name>
<dbReference type="InterPro" id="IPR019734">
    <property type="entry name" value="TPR_rpt"/>
</dbReference>
<dbReference type="InterPro" id="IPR050767">
    <property type="entry name" value="Sel1_AlgK"/>
</dbReference>
<sequence>MGIGSSTESCKRIVSSCVEAKIPFNESSELKTRIRSLTAEEQMVVANFYKERDVEFIFFLGSVTLDQVVGHKCYKIAAEGNHPEACYALAVMLLNDNPLESHKWMFKAVSFGVVKAIIWLGKAYMNKTIETKEELPGISLNCFYHALLCDKNNPDALEEIMKCVKQFPSYREQAVKKIEEAADLGGSNAHYILGQLIEQENVGDFWVAAEHYVKAIEFDKKNYNAMCALTSMPESVLRDFGVDPMGILEMAAKGSDLRAIHRLATIFMEGTPSITANKEKALLYLNQGASLKDPESYLQLGKYYYKENDSMEALKWFYRAKIRAEEEYHWNEAVDHIEDLMIESSDEILGKLFPLD</sequence>
<evidence type="ECO:0000313" key="2">
    <source>
        <dbReference type="EMBL" id="AYV81143.1"/>
    </source>
</evidence>
<dbReference type="InterPro" id="IPR011990">
    <property type="entry name" value="TPR-like_helical_dom_sf"/>
</dbReference>
<dbReference type="PANTHER" id="PTHR11102">
    <property type="entry name" value="SEL-1-LIKE PROTEIN"/>
    <property type="match status" value="1"/>
</dbReference>
<proteinExistence type="predicted"/>
<keyword evidence="1" id="KW-0802">TPR repeat</keyword>
<dbReference type="PROSITE" id="PS50005">
    <property type="entry name" value="TPR"/>
    <property type="match status" value="1"/>
</dbReference>
<reference evidence="2" key="1">
    <citation type="submission" date="2018-10" db="EMBL/GenBank/DDBJ databases">
        <title>Hidden diversity of soil giant viruses.</title>
        <authorList>
            <person name="Schulz F."/>
            <person name="Alteio L."/>
            <person name="Goudeau D."/>
            <person name="Ryan E.M."/>
            <person name="Malmstrom R.R."/>
            <person name="Blanchard J."/>
            <person name="Woyke T."/>
        </authorList>
    </citation>
    <scope>NUCLEOTIDE SEQUENCE</scope>
    <source>
        <strain evidence="2">HAV1</strain>
    </source>
</reference>
<feature type="repeat" description="TPR" evidence="1">
    <location>
        <begin position="294"/>
        <end position="327"/>
    </location>
</feature>
<dbReference type="EMBL" id="MK072260">
    <property type="protein sequence ID" value="AYV81143.1"/>
    <property type="molecule type" value="Genomic_DNA"/>
</dbReference>
<protein>
    <recommendedName>
        <fullName evidence="3">Sel1 repeat family protein</fullName>
    </recommendedName>
</protein>
<dbReference type="SUPFAM" id="SSF81901">
    <property type="entry name" value="HCP-like"/>
    <property type="match status" value="2"/>
</dbReference>
<dbReference type="SMART" id="SM00671">
    <property type="entry name" value="SEL1"/>
    <property type="match status" value="3"/>
</dbReference>